<dbReference type="PANTHER" id="PTHR30348">
    <property type="entry name" value="UNCHARACTERIZED PROTEIN YECE"/>
    <property type="match status" value="1"/>
</dbReference>
<dbReference type="InterPro" id="IPR002763">
    <property type="entry name" value="DUF72"/>
</dbReference>
<protein>
    <submittedName>
        <fullName evidence="1">DUF72 domain-containing protein</fullName>
    </submittedName>
</protein>
<keyword evidence="2" id="KW-1185">Reference proteome</keyword>
<sequence length="293" mass="33857">MTVKQGRVRIGISGWRYAPWRGVFYPPGLAQRRELEYAAHCFHSIEVNGTFYSLQRPESFRLWRDETPEEFVFAVKGSRFLTHMKRLKDFETPLASFFAQGVLALGPKLGPFLWQLPPNFHFDAERLRAFFQKLPTNTTEAAKFARRREVSLMKGRSVLSASGDYPLRHALEVRHESFLVPEFTALLREFNVALVVADTARKFPFVGDVTADFVYIRLHGDEELYASGYGEKALDDWARRIRAWRSGGVPNDVPRIERSRPERRPRDVYCYFDNDAKVHAPFDARGLMHRLGG</sequence>
<dbReference type="PANTHER" id="PTHR30348:SF4">
    <property type="entry name" value="DUF72 DOMAIN-CONTAINING PROTEIN"/>
    <property type="match status" value="1"/>
</dbReference>
<dbReference type="EMBL" id="QTJR01000001">
    <property type="protein sequence ID" value="RDY69330.1"/>
    <property type="molecule type" value="Genomic_DNA"/>
</dbReference>
<dbReference type="AlphaFoldDB" id="A0A3D8VIV3"/>
<accession>A0A3D8VIV3</accession>
<gene>
    <name evidence="1" type="ORF">DX912_00720</name>
</gene>
<dbReference type="Proteomes" id="UP000256829">
    <property type="component" value="Unassembled WGS sequence"/>
</dbReference>
<evidence type="ECO:0000313" key="1">
    <source>
        <dbReference type="EMBL" id="RDY69330.1"/>
    </source>
</evidence>
<evidence type="ECO:0000313" key="2">
    <source>
        <dbReference type="Proteomes" id="UP000256829"/>
    </source>
</evidence>
<comment type="caution">
    <text evidence="1">The sequence shown here is derived from an EMBL/GenBank/DDBJ whole genome shotgun (WGS) entry which is preliminary data.</text>
</comment>
<dbReference type="RefSeq" id="WP_115840549.1">
    <property type="nucleotide sequence ID" value="NZ_CP183976.1"/>
</dbReference>
<dbReference type="InterPro" id="IPR036520">
    <property type="entry name" value="UPF0759_sf"/>
</dbReference>
<organism evidence="1 2">
    <name type="scientific">Lysobacter soli</name>
    <dbReference type="NCBI Taxonomy" id="453783"/>
    <lineage>
        <taxon>Bacteria</taxon>
        <taxon>Pseudomonadati</taxon>
        <taxon>Pseudomonadota</taxon>
        <taxon>Gammaproteobacteria</taxon>
        <taxon>Lysobacterales</taxon>
        <taxon>Lysobacteraceae</taxon>
        <taxon>Lysobacter</taxon>
    </lineage>
</organism>
<dbReference type="SUPFAM" id="SSF117396">
    <property type="entry name" value="TM1631-like"/>
    <property type="match status" value="1"/>
</dbReference>
<reference evidence="1 2" key="1">
    <citation type="submission" date="2018-08" db="EMBL/GenBank/DDBJ databases">
        <title>Lysobacter soli KCTC 22011, whole genome shotgun sequence.</title>
        <authorList>
            <person name="Zhang X."/>
            <person name="Feng G."/>
            <person name="Zhu H."/>
        </authorList>
    </citation>
    <scope>NUCLEOTIDE SEQUENCE [LARGE SCALE GENOMIC DNA]</scope>
    <source>
        <strain evidence="1 2">KCTC 22011</strain>
    </source>
</reference>
<dbReference type="Pfam" id="PF01904">
    <property type="entry name" value="DUF72"/>
    <property type="match status" value="1"/>
</dbReference>
<proteinExistence type="predicted"/>
<name>A0A3D8VIV3_9GAMM</name>
<dbReference type="Gene3D" id="3.20.20.410">
    <property type="entry name" value="Protein of unknown function UPF0759"/>
    <property type="match status" value="1"/>
</dbReference>